<keyword evidence="1" id="KW-0802">TPR repeat</keyword>
<dbReference type="PANTHER" id="PTHR23082:SF0">
    <property type="entry name" value="GENERAL TRANSCRIPTION FACTOR 3C POLYPEPTIDE 3"/>
    <property type="match status" value="1"/>
</dbReference>
<dbReference type="GO" id="GO:0006383">
    <property type="term" value="P:transcription by RNA polymerase III"/>
    <property type="evidence" value="ECO:0007669"/>
    <property type="project" value="InterPro"/>
</dbReference>
<dbReference type="InterPro" id="IPR011990">
    <property type="entry name" value="TPR-like_helical_dom_sf"/>
</dbReference>
<reference evidence="3 4" key="1">
    <citation type="journal article" date="2016" name="Sci. Rep.">
        <title>Peltaster fructicola genome reveals evolution from an invasive phytopathogen to an ectophytic parasite.</title>
        <authorList>
            <person name="Xu C."/>
            <person name="Chen H."/>
            <person name="Gleason M.L."/>
            <person name="Xu J.R."/>
            <person name="Liu H."/>
            <person name="Zhang R."/>
            <person name="Sun G."/>
        </authorList>
    </citation>
    <scope>NUCLEOTIDE SEQUENCE [LARGE SCALE GENOMIC DNA]</scope>
    <source>
        <strain evidence="3 4">LNHT1506</strain>
    </source>
</reference>
<feature type="region of interest" description="Disordered" evidence="2">
    <location>
        <begin position="108"/>
        <end position="174"/>
    </location>
</feature>
<evidence type="ECO:0000256" key="2">
    <source>
        <dbReference type="SAM" id="MobiDB-lite"/>
    </source>
</evidence>
<keyword evidence="4" id="KW-1185">Reference proteome</keyword>
<evidence type="ECO:0000313" key="3">
    <source>
        <dbReference type="EMBL" id="QIX00987.1"/>
    </source>
</evidence>
<dbReference type="SMART" id="SM00028">
    <property type="entry name" value="TPR"/>
    <property type="match status" value="5"/>
</dbReference>
<dbReference type="Gene3D" id="1.25.40.10">
    <property type="entry name" value="Tetratricopeptide repeat domain"/>
    <property type="match status" value="4"/>
</dbReference>
<feature type="compositionally biased region" description="Basic and acidic residues" evidence="2">
    <location>
        <begin position="689"/>
        <end position="699"/>
    </location>
</feature>
<feature type="compositionally biased region" description="Basic residues" evidence="2">
    <location>
        <begin position="161"/>
        <end position="171"/>
    </location>
</feature>
<evidence type="ECO:0008006" key="5">
    <source>
        <dbReference type="Google" id="ProtNLM"/>
    </source>
</evidence>
<feature type="compositionally biased region" description="Acidic residues" evidence="2">
    <location>
        <begin position="624"/>
        <end position="633"/>
    </location>
</feature>
<organism evidence="3 4">
    <name type="scientific">Peltaster fructicola</name>
    <dbReference type="NCBI Taxonomy" id="286661"/>
    <lineage>
        <taxon>Eukaryota</taxon>
        <taxon>Fungi</taxon>
        <taxon>Dikarya</taxon>
        <taxon>Ascomycota</taxon>
        <taxon>Pezizomycotina</taxon>
        <taxon>Dothideomycetes</taxon>
        <taxon>Dothideomycetes incertae sedis</taxon>
        <taxon>Peltaster</taxon>
    </lineage>
</organism>
<feature type="repeat" description="TPR" evidence="1">
    <location>
        <begin position="527"/>
        <end position="560"/>
    </location>
</feature>
<dbReference type="GO" id="GO:0000127">
    <property type="term" value="C:transcription factor TFIIIC complex"/>
    <property type="evidence" value="ECO:0007669"/>
    <property type="project" value="TreeGrafter"/>
</dbReference>
<sequence>MEVYPDPTDDEAEPDPYFVLRQGARGAIHTSEPRSGLGEPVSEAARQYALLANQLPNVTGSQNGEDDVAASEDEAEGIPMANRYLNLHPHFLEETDREDFSVDESEIEAATDNEVTQPPTRGGLAAGKGRGKGRKRGWKWALKGTAHDPKLNKGSQEKPRSNVKKTGRRRKTLDPGHEFKIAQMRATRAFVEGQLDEALEAAREAVQANPEIFAAHSLLAEILLAKGQKQDSLAAQLSGAVTARDANNWIMVAQQTLDYAGDERTEEVLQQAIFCYTQAIDLEKREENNFEARVSKMHLWMELGEFTKARRDCKQLVGLRPHDIELVRQMAELCAMTGDNYETSMARKSYEFALEEAYATVYNLSDDELGVAWSHLNIYLELVDRTAVPADTIFITKRHARKFLGRADENFWDNYQNDDRELDTEHTRRYDVIEYQQGRASRDRAKYGDGLPLEIRIKLGLFRLKMDKAQRAEAMLHFEHLKQYKDDPETLYDMFFLVASQLAAKSEHEEAIQYFEPIKNLQGVLTDDYWMRFGSSLKALARYEDAAECYLKAGELNPLNINARIDLAHLYQDNLGDKESAFKVVEEIIGLNKKDVLRREKLHMRPKAKAPKKGKRSRQADVDYTSEEVESSADDLAVKPVRARKKRKPAAPTGGIFAGLPQDGEDAGLDPEEAKRRKQEARRAARRQQKIDEGRSKLTKANERKMEVLESMADKIAENYETVERLWPALETTADEALIDEWMDAAVTLYEIFRSVKHFFPTRDKHQQFKGFLRLEPGEAKFMNEMETWKKQLEANGDGVGENMDFTEFYTAPKAPDDNVPKDFYSIPFDVWHHIFVDLALMYARRSRQAACYQVIDDGLYSANVFFHNPEILNTTQATSLCCGFIFNDSERLCFAARWFLNRLDLRSGASFQLFSGVNRLSFGNNLWFSAGPTQKHMLRSVKALDYHYFTPEVRKRFDWSLQLPTLRKRVEKHGDGTGHLDANALLTYGHMVGVANHSQSALPYFFRAYALQPDNISINLSIATMYIQNAMKRQTDNRQYGVMQGLSFLYNYYDTRSRSEGMLEKQEAEYNIARTWHMLGLTHLAIGSYEKAMAMGQAVDDENEEKNMRGEHSLENFAQEAAFALMNIYAITGNDTAAMELTEKWLVL</sequence>
<proteinExistence type="predicted"/>
<dbReference type="InterPro" id="IPR039340">
    <property type="entry name" value="Tfc4/TFIIIC-102/Sfc4"/>
</dbReference>
<name>A0A6H0Y1X6_9PEZI</name>
<feature type="compositionally biased region" description="Basic and acidic residues" evidence="2">
    <location>
        <begin position="145"/>
        <end position="160"/>
    </location>
</feature>
<feature type="region of interest" description="Disordered" evidence="2">
    <location>
        <begin position="600"/>
        <end position="699"/>
    </location>
</feature>
<evidence type="ECO:0000256" key="1">
    <source>
        <dbReference type="PROSITE-ProRule" id="PRU00339"/>
    </source>
</evidence>
<dbReference type="Pfam" id="PF13181">
    <property type="entry name" value="TPR_8"/>
    <property type="match status" value="1"/>
</dbReference>
<feature type="repeat" description="TPR" evidence="1">
    <location>
        <begin position="983"/>
        <end position="1016"/>
    </location>
</feature>
<protein>
    <recommendedName>
        <fullName evidence="5">TPR-like protein</fullName>
    </recommendedName>
</protein>
<dbReference type="InterPro" id="IPR019734">
    <property type="entry name" value="TPR_rpt"/>
</dbReference>
<dbReference type="PROSITE" id="PS50005">
    <property type="entry name" value="TPR"/>
    <property type="match status" value="2"/>
</dbReference>
<feature type="compositionally biased region" description="Basic residues" evidence="2">
    <location>
        <begin position="676"/>
        <end position="688"/>
    </location>
</feature>
<feature type="compositionally biased region" description="Basic residues" evidence="2">
    <location>
        <begin position="129"/>
        <end position="138"/>
    </location>
</feature>
<dbReference type="EMBL" id="CP051142">
    <property type="protein sequence ID" value="QIX00987.1"/>
    <property type="molecule type" value="Genomic_DNA"/>
</dbReference>
<feature type="region of interest" description="Disordered" evidence="2">
    <location>
        <begin position="22"/>
        <end position="42"/>
    </location>
</feature>
<dbReference type="Proteomes" id="UP000503462">
    <property type="component" value="Chromosome 4"/>
</dbReference>
<evidence type="ECO:0000313" key="4">
    <source>
        <dbReference type="Proteomes" id="UP000503462"/>
    </source>
</evidence>
<feature type="compositionally biased region" description="Basic residues" evidence="2">
    <location>
        <begin position="600"/>
        <end position="617"/>
    </location>
</feature>
<dbReference type="OrthoDB" id="9991317at2759"/>
<accession>A0A6H0Y1X6</accession>
<dbReference type="AlphaFoldDB" id="A0A6H0Y1X6"/>
<dbReference type="PANTHER" id="PTHR23082">
    <property type="entry name" value="TRANSCRIPTION INITIATION FACTOR IIIC TFIIIC , POLYPEPTIDE 3-RELATED"/>
    <property type="match status" value="1"/>
</dbReference>
<dbReference type="SUPFAM" id="SSF48452">
    <property type="entry name" value="TPR-like"/>
    <property type="match status" value="2"/>
</dbReference>
<gene>
    <name evidence="3" type="ORF">AMS68_006504</name>
</gene>